<name>A0A026WN08_OOCBI</name>
<dbReference type="GO" id="GO:0006874">
    <property type="term" value="P:intracellular calcium ion homeostasis"/>
    <property type="evidence" value="ECO:0007669"/>
    <property type="project" value="TreeGrafter"/>
</dbReference>
<dbReference type="GO" id="GO:0005886">
    <property type="term" value="C:plasma membrane"/>
    <property type="evidence" value="ECO:0007669"/>
    <property type="project" value="TreeGrafter"/>
</dbReference>
<protein>
    <submittedName>
        <fullName evidence="19">Sodium/potassium/calcium exchanger</fullName>
    </submittedName>
</protein>
<dbReference type="PANTHER" id="PTHR10846">
    <property type="entry name" value="SODIUM/POTASSIUM/CALCIUM EXCHANGER"/>
    <property type="match status" value="1"/>
</dbReference>
<keyword evidence="7 17" id="KW-0812">Transmembrane</keyword>
<dbReference type="EMBL" id="KK107152">
    <property type="protein sequence ID" value="EZA57031.1"/>
    <property type="molecule type" value="Genomic_DNA"/>
</dbReference>
<feature type="transmembrane region" description="Helical" evidence="17">
    <location>
        <begin position="59"/>
        <end position="78"/>
    </location>
</feature>
<feature type="transmembrane region" description="Helical" evidence="17">
    <location>
        <begin position="197"/>
        <end position="220"/>
    </location>
</feature>
<dbReference type="GO" id="GO:0008273">
    <property type="term" value="F:calcium, potassium:sodium antiporter activity"/>
    <property type="evidence" value="ECO:0007669"/>
    <property type="project" value="TreeGrafter"/>
</dbReference>
<dbReference type="FunFam" id="1.20.1420.30:FF:000009">
    <property type="entry name" value="sodium/potassium/calcium exchanger 5 isoform X2"/>
    <property type="match status" value="1"/>
</dbReference>
<evidence type="ECO:0000313" key="19">
    <source>
        <dbReference type="EMBL" id="EZA57031.1"/>
    </source>
</evidence>
<dbReference type="GO" id="GO:0005262">
    <property type="term" value="F:calcium channel activity"/>
    <property type="evidence" value="ECO:0007669"/>
    <property type="project" value="TreeGrafter"/>
</dbReference>
<organism evidence="19 20">
    <name type="scientific">Ooceraea biroi</name>
    <name type="common">Clonal raider ant</name>
    <name type="synonym">Cerapachys biroi</name>
    <dbReference type="NCBI Taxonomy" id="2015173"/>
    <lineage>
        <taxon>Eukaryota</taxon>
        <taxon>Metazoa</taxon>
        <taxon>Ecdysozoa</taxon>
        <taxon>Arthropoda</taxon>
        <taxon>Hexapoda</taxon>
        <taxon>Insecta</taxon>
        <taxon>Pterygota</taxon>
        <taxon>Neoptera</taxon>
        <taxon>Endopterygota</taxon>
        <taxon>Hymenoptera</taxon>
        <taxon>Apocrita</taxon>
        <taxon>Aculeata</taxon>
        <taxon>Formicoidea</taxon>
        <taxon>Formicidae</taxon>
        <taxon>Dorylinae</taxon>
        <taxon>Ooceraea</taxon>
    </lineage>
</organism>
<feature type="transmembrane region" description="Helical" evidence="17">
    <location>
        <begin position="267"/>
        <end position="285"/>
    </location>
</feature>
<keyword evidence="8" id="KW-0732">Signal</keyword>
<keyword evidence="5" id="KW-0633">Potassium transport</keyword>
<keyword evidence="11" id="KW-0630">Potassium</keyword>
<evidence type="ECO:0000256" key="8">
    <source>
        <dbReference type="ARBA" id="ARBA00022729"/>
    </source>
</evidence>
<dbReference type="InterPro" id="IPR004481">
    <property type="entry name" value="K/Na/Ca-exchanger"/>
</dbReference>
<reference evidence="19 20" key="1">
    <citation type="journal article" date="2014" name="Curr. Biol.">
        <title>The genome of the clonal raider ant Cerapachys biroi.</title>
        <authorList>
            <person name="Oxley P.R."/>
            <person name="Ji L."/>
            <person name="Fetter-Pruneda I."/>
            <person name="McKenzie S.K."/>
            <person name="Li C."/>
            <person name="Hu H."/>
            <person name="Zhang G."/>
            <person name="Kronauer D.J."/>
        </authorList>
    </citation>
    <scope>NUCLEOTIDE SEQUENCE [LARGE SCALE GENOMIC DNA]</scope>
</reference>
<keyword evidence="20" id="KW-1185">Reference proteome</keyword>
<dbReference type="Gene3D" id="1.20.1420.30">
    <property type="entry name" value="NCX, central ion-binding region"/>
    <property type="match status" value="2"/>
</dbReference>
<feature type="domain" description="Sodium/calcium exchanger membrane region" evidence="18">
    <location>
        <begin position="1"/>
        <end position="101"/>
    </location>
</feature>
<feature type="transmembrane region" description="Helical" evidence="17">
    <location>
        <begin position="232"/>
        <end position="255"/>
    </location>
</feature>
<evidence type="ECO:0000256" key="2">
    <source>
        <dbReference type="ARBA" id="ARBA00005364"/>
    </source>
</evidence>
<evidence type="ECO:0000256" key="10">
    <source>
        <dbReference type="ARBA" id="ARBA00022847"/>
    </source>
</evidence>
<dbReference type="AlphaFoldDB" id="A0A026WN08"/>
<feature type="transmembrane region" description="Helical" evidence="17">
    <location>
        <begin position="305"/>
        <end position="327"/>
    </location>
</feature>
<keyword evidence="3" id="KW-0813">Transport</keyword>
<proteinExistence type="inferred from homology"/>
<dbReference type="Proteomes" id="UP000053097">
    <property type="component" value="Unassembled WGS sequence"/>
</dbReference>
<comment type="subcellular location">
    <subcellularLocation>
        <location evidence="1">Membrane</location>
        <topology evidence="1">Multi-pass membrane protein</topology>
    </subcellularLocation>
</comment>
<dbReference type="PANTHER" id="PTHR10846:SF73">
    <property type="entry name" value="SODIUM_CALCIUM EXCHANGER MEMBRANE REGION DOMAIN-CONTAINING PROTEIN"/>
    <property type="match status" value="1"/>
</dbReference>
<keyword evidence="10" id="KW-0769">Symport</keyword>
<keyword evidence="12 17" id="KW-1133">Transmembrane helix</keyword>
<evidence type="ECO:0000256" key="7">
    <source>
        <dbReference type="ARBA" id="ARBA00022692"/>
    </source>
</evidence>
<evidence type="ECO:0000256" key="5">
    <source>
        <dbReference type="ARBA" id="ARBA00022538"/>
    </source>
</evidence>
<keyword evidence="4" id="KW-0050">Antiport</keyword>
<evidence type="ECO:0000256" key="9">
    <source>
        <dbReference type="ARBA" id="ARBA00022837"/>
    </source>
</evidence>
<evidence type="ECO:0000256" key="14">
    <source>
        <dbReference type="ARBA" id="ARBA00023065"/>
    </source>
</evidence>
<feature type="domain" description="Sodium/calcium exchanger membrane region" evidence="18">
    <location>
        <begin position="198"/>
        <end position="350"/>
    </location>
</feature>
<evidence type="ECO:0000256" key="15">
    <source>
        <dbReference type="ARBA" id="ARBA00023136"/>
    </source>
</evidence>
<evidence type="ECO:0000259" key="18">
    <source>
        <dbReference type="Pfam" id="PF01699"/>
    </source>
</evidence>
<keyword evidence="16" id="KW-0739">Sodium transport</keyword>
<evidence type="ECO:0000256" key="13">
    <source>
        <dbReference type="ARBA" id="ARBA00023053"/>
    </source>
</evidence>
<dbReference type="OMA" id="NKFQLDW"/>
<dbReference type="STRING" id="2015173.A0A026WN08"/>
<comment type="similarity">
    <text evidence="2">Belongs to the Ca(2+):cation antiporter (CaCA) (TC 2.A.19) family. SLC24A subfamily.</text>
</comment>
<keyword evidence="6" id="KW-0109">Calcium transport</keyword>
<evidence type="ECO:0000256" key="12">
    <source>
        <dbReference type="ARBA" id="ARBA00022989"/>
    </source>
</evidence>
<dbReference type="InterPro" id="IPR044880">
    <property type="entry name" value="NCX_ion-bd_dom_sf"/>
</dbReference>
<accession>A0A026WN08</accession>
<evidence type="ECO:0000256" key="11">
    <source>
        <dbReference type="ARBA" id="ARBA00022958"/>
    </source>
</evidence>
<keyword evidence="14" id="KW-0406">Ion transport</keyword>
<dbReference type="GO" id="GO:0015293">
    <property type="term" value="F:symporter activity"/>
    <property type="evidence" value="ECO:0007669"/>
    <property type="project" value="UniProtKB-KW"/>
</dbReference>
<gene>
    <name evidence="19" type="ORF">X777_01637</name>
</gene>
<dbReference type="InterPro" id="IPR004837">
    <property type="entry name" value="NaCa_Exmemb"/>
</dbReference>
<keyword evidence="13" id="KW-0915">Sodium</keyword>
<evidence type="ECO:0000256" key="4">
    <source>
        <dbReference type="ARBA" id="ARBA00022449"/>
    </source>
</evidence>
<keyword evidence="9" id="KW-0106">Calcium</keyword>
<evidence type="ECO:0000256" key="17">
    <source>
        <dbReference type="SAM" id="Phobius"/>
    </source>
</evidence>
<evidence type="ECO:0000256" key="16">
    <source>
        <dbReference type="ARBA" id="ARBA00023201"/>
    </source>
</evidence>
<dbReference type="Pfam" id="PF01699">
    <property type="entry name" value="Na_Ca_ex"/>
    <property type="match status" value="2"/>
</dbReference>
<feature type="transmembrane region" description="Helical" evidence="17">
    <location>
        <begin position="334"/>
        <end position="353"/>
    </location>
</feature>
<evidence type="ECO:0000256" key="1">
    <source>
        <dbReference type="ARBA" id="ARBA00004141"/>
    </source>
</evidence>
<sequence>MAAASSSPELFINIIGTFVTEGDLGVGTIVGSAVFNILAVPACCALFANEVLNLELWPVSRDTLAYAFTVLLLILTLRDGRIEWYEALILVSCYVLYITAMCFNRRISNFMNRITSRRKKYKNICEETPLLPNNFIKDTEICGFSSASEQDESLEIVNMTSWPDSTCEKIWWVITWPINLVLLITIPDCRKSKFKSWYVFTFIMCVMWIAISSYIIGWVITIIGDTLRIPDSIMGLTFLAAGMSVPEAVSSVIVTNQGHGAMGISNSIGSNVFDVLLCLGLPWFVKAAFLPKVPGEYFVQINSQGLVYSSISLFSTLIILYGALFINKFQLNRTVGLVCLIMYAVFLIFASIVELNTFFIVNLPICFD</sequence>
<keyword evidence="15 17" id="KW-0472">Membrane</keyword>
<feature type="transmembrane region" description="Helical" evidence="17">
    <location>
        <begin position="26"/>
        <end position="47"/>
    </location>
</feature>
<evidence type="ECO:0000313" key="20">
    <source>
        <dbReference type="Proteomes" id="UP000053097"/>
    </source>
</evidence>
<evidence type="ECO:0000256" key="6">
    <source>
        <dbReference type="ARBA" id="ARBA00022568"/>
    </source>
</evidence>
<feature type="transmembrane region" description="Helical" evidence="17">
    <location>
        <begin position="84"/>
        <end position="103"/>
    </location>
</feature>
<dbReference type="OrthoDB" id="2127281at2759"/>
<evidence type="ECO:0000256" key="3">
    <source>
        <dbReference type="ARBA" id="ARBA00022448"/>
    </source>
</evidence>